<feature type="domain" description="Phosphatidic acid phosphatase type 2/haloperoxidase" evidence="2">
    <location>
        <begin position="75"/>
        <end position="185"/>
    </location>
</feature>
<organism evidence="3 4">
    <name type="scientific">Ceratosolen solmsi marchali</name>
    <dbReference type="NCBI Taxonomy" id="326594"/>
    <lineage>
        <taxon>Eukaryota</taxon>
        <taxon>Metazoa</taxon>
        <taxon>Ecdysozoa</taxon>
        <taxon>Arthropoda</taxon>
        <taxon>Hexapoda</taxon>
        <taxon>Insecta</taxon>
        <taxon>Pterygota</taxon>
        <taxon>Neoptera</taxon>
        <taxon>Endopterygota</taxon>
        <taxon>Hymenoptera</taxon>
        <taxon>Apocrita</taxon>
        <taxon>Proctotrupomorpha</taxon>
        <taxon>Chalcidoidea</taxon>
        <taxon>Agaonidae</taxon>
        <taxon>Agaoninae</taxon>
        <taxon>Ceratosolen</taxon>
    </lineage>
</organism>
<dbReference type="CDD" id="cd03391">
    <property type="entry name" value="PAP2_containing_2_like"/>
    <property type="match status" value="1"/>
</dbReference>
<dbReference type="RefSeq" id="XP_011499078.1">
    <property type="nucleotide sequence ID" value="XM_011500776.1"/>
</dbReference>
<keyword evidence="1" id="KW-0812">Transmembrane</keyword>
<evidence type="ECO:0000259" key="2">
    <source>
        <dbReference type="SMART" id="SM00014"/>
    </source>
</evidence>
<dbReference type="GeneID" id="105363157"/>
<proteinExistence type="predicted"/>
<evidence type="ECO:0000313" key="4">
    <source>
        <dbReference type="RefSeq" id="XP_011499078.1"/>
    </source>
</evidence>
<dbReference type="SMART" id="SM00014">
    <property type="entry name" value="acidPPc"/>
    <property type="match status" value="1"/>
</dbReference>
<reference evidence="4" key="1">
    <citation type="submission" date="2025-08" db="UniProtKB">
        <authorList>
            <consortium name="RefSeq"/>
        </authorList>
    </citation>
    <scope>IDENTIFICATION</scope>
</reference>
<dbReference type="Proteomes" id="UP000695007">
    <property type="component" value="Unplaced"/>
</dbReference>
<name>A0AAJ7DWL0_9HYME</name>
<feature type="transmembrane region" description="Helical" evidence="1">
    <location>
        <begin position="80"/>
        <end position="97"/>
    </location>
</feature>
<dbReference type="AlphaFoldDB" id="A0AAJ7DWL0"/>
<feature type="transmembrane region" description="Helical" evidence="1">
    <location>
        <begin position="166"/>
        <end position="189"/>
    </location>
</feature>
<keyword evidence="1" id="KW-1133">Transmembrane helix</keyword>
<dbReference type="Gene3D" id="1.20.144.10">
    <property type="entry name" value="Phosphatidic acid phosphatase type 2/haloperoxidase"/>
    <property type="match status" value="1"/>
</dbReference>
<accession>A0AAJ7DWL0</accession>
<keyword evidence="1" id="KW-0472">Membrane</keyword>
<evidence type="ECO:0000256" key="1">
    <source>
        <dbReference type="SAM" id="Phobius"/>
    </source>
</evidence>
<dbReference type="GO" id="GO:0042392">
    <property type="term" value="F:sphingosine-1-phosphate phosphatase activity"/>
    <property type="evidence" value="ECO:0007669"/>
    <property type="project" value="TreeGrafter"/>
</dbReference>
<sequence length="213" mass="25007">MNKAEKKRNLPLILIKILAIDINLTDQFVKSIERILAFRQLKNHYQLLEISCHGLLWIPCWCAFIWMFNNKNLYQMQINLFLGLLLDIGLVAIIKAITRRRRPIKQDELLVIGPDKFSFPSGHSSRAFFITYFFLNNWPVNFIFVIPLLCWSISVCISRILMRRHYLLDVIAGALLGILESYFIGLIYLENETCTQLIWWITDEKLDGGEYHV</sequence>
<dbReference type="SUPFAM" id="SSF48317">
    <property type="entry name" value="Acid phosphatase/Vanadium-dependent haloperoxidase"/>
    <property type="match status" value="1"/>
</dbReference>
<dbReference type="PANTHER" id="PTHR14969">
    <property type="entry name" value="SPHINGOSINE-1-PHOSPHATE PHOSPHOHYDROLASE"/>
    <property type="match status" value="1"/>
</dbReference>
<evidence type="ECO:0000313" key="3">
    <source>
        <dbReference type="Proteomes" id="UP000695007"/>
    </source>
</evidence>
<dbReference type="Pfam" id="PF01569">
    <property type="entry name" value="PAP2"/>
    <property type="match status" value="1"/>
</dbReference>
<dbReference type="InterPro" id="IPR000326">
    <property type="entry name" value="PAP2/HPO"/>
</dbReference>
<dbReference type="PANTHER" id="PTHR14969:SF13">
    <property type="entry name" value="AT30094P"/>
    <property type="match status" value="1"/>
</dbReference>
<gene>
    <name evidence="4" type="primary">LOC105363157</name>
</gene>
<dbReference type="InterPro" id="IPR036938">
    <property type="entry name" value="PAP2/HPO_sf"/>
</dbReference>
<protein>
    <submittedName>
        <fullName evidence="4">Probable lipid phosphate phosphatase PPAPDC3 isoform X1</fullName>
    </submittedName>
</protein>
<feature type="transmembrane region" description="Helical" evidence="1">
    <location>
        <begin position="141"/>
        <end position="161"/>
    </location>
</feature>
<dbReference type="KEGG" id="csol:105363157"/>
<feature type="transmembrane region" description="Helical" evidence="1">
    <location>
        <begin position="47"/>
        <end position="68"/>
    </location>
</feature>
<keyword evidence="3" id="KW-1185">Reference proteome</keyword>